<dbReference type="SUPFAM" id="SSF110857">
    <property type="entry name" value="Gamma-glutamyl cyclotransferase-like"/>
    <property type="match status" value="1"/>
</dbReference>
<gene>
    <name evidence="4" type="ORF">SXIM_35180</name>
</gene>
<dbReference type="AlphaFoldDB" id="A0A0F7FWC2"/>
<feature type="binding site" evidence="3">
    <location>
        <position position="141"/>
    </location>
    <ligand>
        <name>substrate</name>
    </ligand>
</feature>
<evidence type="ECO:0000313" key="4">
    <source>
        <dbReference type="EMBL" id="AKG44902.1"/>
    </source>
</evidence>
<dbReference type="GO" id="GO:0003839">
    <property type="term" value="F:gamma-glutamylcyclotransferase activity"/>
    <property type="evidence" value="ECO:0007669"/>
    <property type="project" value="InterPro"/>
</dbReference>
<proteinExistence type="predicted"/>
<dbReference type="Pfam" id="PF13772">
    <property type="entry name" value="AIG2_2"/>
    <property type="match status" value="1"/>
</dbReference>
<dbReference type="Gene3D" id="3.10.490.10">
    <property type="entry name" value="Gamma-glutamyl cyclotransferase-like"/>
    <property type="match status" value="1"/>
</dbReference>
<keyword evidence="1" id="KW-0456">Lyase</keyword>
<dbReference type="InterPro" id="IPR017939">
    <property type="entry name" value="G-Glutamylcylcotransferase"/>
</dbReference>
<dbReference type="STRING" id="408015.SXIM_35180"/>
<evidence type="ECO:0000256" key="3">
    <source>
        <dbReference type="PIRSR" id="PIRSR617939-2"/>
    </source>
</evidence>
<sequence length="167" mass="18241">MVNGSGDDPRHSRTLGSMSLYAAYAGNLDARLMARRAKHSPLRGTGWITGWRLTFGGEHMGWEGALATLAEEVPDDGPGPGVFVALYDIAPMDEDAMDRWEGVGLSIYRRMRVRVHTLDGDVQAWSYVLNGYEGGLPSARYLGEVADAAESAGAPHDYVMELRKRPC</sequence>
<dbReference type="Proteomes" id="UP000034034">
    <property type="component" value="Chromosome"/>
</dbReference>
<dbReference type="CDD" id="cd06661">
    <property type="entry name" value="GGCT_like"/>
    <property type="match status" value="1"/>
</dbReference>
<dbReference type="InterPro" id="IPR036568">
    <property type="entry name" value="GGCT-like_sf"/>
</dbReference>
<reference evidence="4" key="1">
    <citation type="submission" date="2019-08" db="EMBL/GenBank/DDBJ databases">
        <title>Complete genome sequence of a mangrove-derived Streptomyces xiamenensis.</title>
        <authorList>
            <person name="Xu J."/>
        </authorList>
    </citation>
    <scope>NUCLEOTIDE SEQUENCE</scope>
    <source>
        <strain evidence="4">318</strain>
    </source>
</reference>
<evidence type="ECO:0000313" key="5">
    <source>
        <dbReference type="Proteomes" id="UP000034034"/>
    </source>
</evidence>
<feature type="active site" description="Proton acceptor" evidence="2">
    <location>
        <position position="101"/>
    </location>
</feature>
<dbReference type="PANTHER" id="PTHR12935:SF0">
    <property type="entry name" value="GAMMA-GLUTAMYLCYCLOTRANSFERASE"/>
    <property type="match status" value="1"/>
</dbReference>
<keyword evidence="5" id="KW-1185">Reference proteome</keyword>
<dbReference type="KEGG" id="sxi:SXIM_35180"/>
<dbReference type="InterPro" id="IPR013024">
    <property type="entry name" value="GGCT-like"/>
</dbReference>
<dbReference type="EMBL" id="CP009922">
    <property type="protein sequence ID" value="AKG44902.1"/>
    <property type="molecule type" value="Genomic_DNA"/>
</dbReference>
<evidence type="ECO:0000256" key="2">
    <source>
        <dbReference type="PIRSR" id="PIRSR617939-1"/>
    </source>
</evidence>
<protein>
    <submittedName>
        <fullName evidence="4">AIG2 family protein</fullName>
    </submittedName>
</protein>
<accession>A0A0F7FWC2</accession>
<dbReference type="PATRIC" id="fig|408015.6.peg.3566"/>
<evidence type="ECO:0000256" key="1">
    <source>
        <dbReference type="ARBA" id="ARBA00023239"/>
    </source>
</evidence>
<dbReference type="PANTHER" id="PTHR12935">
    <property type="entry name" value="GAMMA-GLUTAMYLCYCLOTRANSFERASE"/>
    <property type="match status" value="1"/>
</dbReference>
<dbReference type="HOGENOM" id="CLU_048475_4_0_11"/>
<organism evidence="4 5">
    <name type="scientific">Streptomyces xiamenensis</name>
    <dbReference type="NCBI Taxonomy" id="408015"/>
    <lineage>
        <taxon>Bacteria</taxon>
        <taxon>Bacillati</taxon>
        <taxon>Actinomycetota</taxon>
        <taxon>Actinomycetes</taxon>
        <taxon>Kitasatosporales</taxon>
        <taxon>Streptomycetaceae</taxon>
        <taxon>Streptomyces</taxon>
    </lineage>
</organism>
<name>A0A0F7FWC2_9ACTN</name>